<reference evidence="2" key="1">
    <citation type="submission" date="2016-10" db="EMBL/GenBank/DDBJ databases">
        <authorList>
            <person name="Varghese N."/>
            <person name="Submissions S."/>
        </authorList>
    </citation>
    <scope>NUCLEOTIDE SEQUENCE [LARGE SCALE GENOMIC DNA]</scope>
    <source>
        <strain evidence="2">DSM 28881</strain>
    </source>
</reference>
<dbReference type="STRING" id="1144750.SAMN05443431_108216"/>
<protein>
    <recommendedName>
        <fullName evidence="3">GrpE protein</fullName>
    </recommendedName>
</protein>
<dbReference type="AlphaFoldDB" id="A0A1I3RX37"/>
<accession>A0A1I3RX37</accession>
<name>A0A1I3RX37_9FLAO</name>
<gene>
    <name evidence="1" type="ORF">SAMN05443431_108216</name>
</gene>
<sequence length="97" mass="11331">MLEIINQVFSIQLKSNKDNLTLFNRNIDRINHEFEALGFHIINPIGQTYRNEMTDVEANITGDFNEQMKIVKVLKPIVYQKRNDENTLVQKGIIIVE</sequence>
<keyword evidence="2" id="KW-1185">Reference proteome</keyword>
<evidence type="ECO:0000313" key="1">
    <source>
        <dbReference type="EMBL" id="SFJ51164.1"/>
    </source>
</evidence>
<dbReference type="Proteomes" id="UP000199559">
    <property type="component" value="Unassembled WGS sequence"/>
</dbReference>
<organism evidence="1 2">
    <name type="scientific">Olleya namhaensis</name>
    <dbReference type="NCBI Taxonomy" id="1144750"/>
    <lineage>
        <taxon>Bacteria</taxon>
        <taxon>Pseudomonadati</taxon>
        <taxon>Bacteroidota</taxon>
        <taxon>Flavobacteriia</taxon>
        <taxon>Flavobacteriales</taxon>
        <taxon>Flavobacteriaceae</taxon>
    </lineage>
</organism>
<evidence type="ECO:0008006" key="3">
    <source>
        <dbReference type="Google" id="ProtNLM"/>
    </source>
</evidence>
<dbReference type="RefSeq" id="WP_090841582.1">
    <property type="nucleotide sequence ID" value="NZ_FORM01000008.1"/>
</dbReference>
<dbReference type="EMBL" id="FORM01000008">
    <property type="protein sequence ID" value="SFJ51164.1"/>
    <property type="molecule type" value="Genomic_DNA"/>
</dbReference>
<evidence type="ECO:0000313" key="2">
    <source>
        <dbReference type="Proteomes" id="UP000199559"/>
    </source>
</evidence>
<proteinExistence type="predicted"/>